<dbReference type="InterPro" id="IPR050743">
    <property type="entry name" value="2-oxoacid_DH_E2_comp"/>
</dbReference>
<dbReference type="Pfam" id="PF00364">
    <property type="entry name" value="Biotin_lipoyl"/>
    <property type="match status" value="1"/>
</dbReference>
<comment type="caution">
    <text evidence="10">The sequence shown here is derived from an EMBL/GenBank/DDBJ whole genome shotgun (WGS) entry which is preliminary data.</text>
</comment>
<dbReference type="InterPro" id="IPR004167">
    <property type="entry name" value="PSBD"/>
</dbReference>
<organism evidence="10 11">
    <name type="scientific">Marinobacter excellens LAMA 842</name>
    <dbReference type="NCBI Taxonomy" id="1306954"/>
    <lineage>
        <taxon>Bacteria</taxon>
        <taxon>Pseudomonadati</taxon>
        <taxon>Pseudomonadota</taxon>
        <taxon>Gammaproteobacteria</taxon>
        <taxon>Pseudomonadales</taxon>
        <taxon>Marinobacteraceae</taxon>
        <taxon>Marinobacter</taxon>
    </lineage>
</organism>
<dbReference type="RefSeq" id="WP_061333346.1">
    <property type="nucleotide sequence ID" value="NZ_LOCO01000026.1"/>
</dbReference>
<dbReference type="PROSITE" id="PS50968">
    <property type="entry name" value="BIOTINYL_LIPOYL"/>
    <property type="match status" value="1"/>
</dbReference>
<dbReference type="GO" id="GO:0016407">
    <property type="term" value="F:acetyltransferase activity"/>
    <property type="evidence" value="ECO:0007669"/>
    <property type="project" value="TreeGrafter"/>
</dbReference>
<dbReference type="Gene3D" id="2.40.50.100">
    <property type="match status" value="1"/>
</dbReference>
<comment type="cofactor">
    <cofactor evidence="1 7">
        <name>(R)-lipoate</name>
        <dbReference type="ChEBI" id="CHEBI:83088"/>
    </cofactor>
</comment>
<dbReference type="InterPro" id="IPR001078">
    <property type="entry name" value="2-oxoacid_DH_actylTfrase"/>
</dbReference>
<dbReference type="Gene3D" id="4.10.320.10">
    <property type="entry name" value="E3-binding domain"/>
    <property type="match status" value="1"/>
</dbReference>
<dbReference type="GO" id="GO:0031405">
    <property type="term" value="F:lipoic acid binding"/>
    <property type="evidence" value="ECO:0007669"/>
    <property type="project" value="TreeGrafter"/>
</dbReference>
<keyword evidence="5 7" id="KW-0450">Lipoyl</keyword>
<dbReference type="PROSITE" id="PS51826">
    <property type="entry name" value="PSBD"/>
    <property type="match status" value="1"/>
</dbReference>
<feature type="domain" description="Lipoyl-binding" evidence="8">
    <location>
        <begin position="1"/>
        <end position="76"/>
    </location>
</feature>
<dbReference type="Pfam" id="PF00198">
    <property type="entry name" value="2-oxoacid_dh"/>
    <property type="match status" value="1"/>
</dbReference>
<feature type="domain" description="Peripheral subunit-binding (PSBD)" evidence="9">
    <location>
        <begin position="120"/>
        <end position="157"/>
    </location>
</feature>
<dbReference type="Pfam" id="PF02817">
    <property type="entry name" value="E3_binding"/>
    <property type="match status" value="1"/>
</dbReference>
<sequence length="374" mass="39710">MKNFKLPDLGEGLPEAEIVEWHIKVGDTVDVDQVLVSVETAKAIVEVPSPQAGTIAKLYGEPGDIIHTGEPLLAFEGEGDDTGTVVGELKSSGKGDGNGAQQDQFIVGAAPSSKRARANRATPGVRALAERLGVGLESIKGSGPGGLITTDDVHKQASHQKQLGDAAPLRGTRRTMAKNMALSHAQVVPVSIFEDVDIGDWKKGTDITMRLVQAIGKACEAVPELNCWFDGDNLSRQLLNEVHVGIAVDTADGLFVPVLRDITHRSQKDLRQGLENLREAVATRKIPPREMQGATITLSNFGTMTGQYANPIVSPPQVAIVGAGRIRDKVVPHNGTATIRRILPLSLTFDHRAATGGEASRFLGAMVQALNNAS</sequence>
<dbReference type="SUPFAM" id="SSF47005">
    <property type="entry name" value="Peripheral subunit-binding domain of 2-oxo acid dehydrogenase complex"/>
    <property type="match status" value="1"/>
</dbReference>
<evidence type="ECO:0000256" key="2">
    <source>
        <dbReference type="ARBA" id="ARBA00007317"/>
    </source>
</evidence>
<evidence type="ECO:0000259" key="8">
    <source>
        <dbReference type="PROSITE" id="PS50968"/>
    </source>
</evidence>
<dbReference type="PANTHER" id="PTHR43178:SF12">
    <property type="entry name" value="DIHYDROLIPOAMIDE ACETYLTRANSFERASE COMPONENT OF PYRUVATE DEHYDROGENASE COMPLEX"/>
    <property type="match status" value="1"/>
</dbReference>
<evidence type="ECO:0000313" key="10">
    <source>
        <dbReference type="EMBL" id="KXO07070.1"/>
    </source>
</evidence>
<comment type="similarity">
    <text evidence="2 7">Belongs to the 2-oxoacid dehydrogenase family.</text>
</comment>
<dbReference type="CDD" id="cd06849">
    <property type="entry name" value="lipoyl_domain"/>
    <property type="match status" value="1"/>
</dbReference>
<comment type="subunit">
    <text evidence="3">Forms a 24-polypeptide structural core with octahedral symmetry.</text>
</comment>
<evidence type="ECO:0000256" key="5">
    <source>
        <dbReference type="ARBA" id="ARBA00022823"/>
    </source>
</evidence>
<evidence type="ECO:0000313" key="11">
    <source>
        <dbReference type="Proteomes" id="UP000070282"/>
    </source>
</evidence>
<dbReference type="SUPFAM" id="SSF52777">
    <property type="entry name" value="CoA-dependent acyltransferases"/>
    <property type="match status" value="1"/>
</dbReference>
<dbReference type="EMBL" id="LOCO01000026">
    <property type="protein sequence ID" value="KXO07070.1"/>
    <property type="molecule type" value="Genomic_DNA"/>
</dbReference>
<reference evidence="11" key="1">
    <citation type="submission" date="2015-12" db="EMBL/GenBank/DDBJ databases">
        <authorList>
            <person name="Lima A."/>
            <person name="Farahani Zayas N."/>
            <person name="Castro Da Silva M.A."/>
            <person name="Cabral A."/>
            <person name="Pessatti M.L."/>
        </authorList>
    </citation>
    <scope>NUCLEOTIDE SEQUENCE [LARGE SCALE GENOMIC DNA]</scope>
    <source>
        <strain evidence="11">LAMA 842</strain>
    </source>
</reference>
<dbReference type="PATRIC" id="fig|1306954.6.peg.2131"/>
<dbReference type="InterPro" id="IPR003016">
    <property type="entry name" value="2-oxoA_DH_lipoyl-BS"/>
</dbReference>
<evidence type="ECO:0000256" key="6">
    <source>
        <dbReference type="ARBA" id="ARBA00023315"/>
    </source>
</evidence>
<keyword evidence="11" id="KW-1185">Reference proteome</keyword>
<protein>
    <recommendedName>
        <fullName evidence="7">Dihydrolipoamide acetyltransferase component of pyruvate dehydrogenase complex</fullName>
        <ecNumber evidence="7">2.3.1.-</ecNumber>
    </recommendedName>
</protein>
<gene>
    <name evidence="10" type="ORF">J122_3565</name>
</gene>
<dbReference type="InterPro" id="IPR036625">
    <property type="entry name" value="E3-bd_dom_sf"/>
</dbReference>
<evidence type="ECO:0000256" key="7">
    <source>
        <dbReference type="RuleBase" id="RU003423"/>
    </source>
</evidence>
<dbReference type="InterPro" id="IPR011053">
    <property type="entry name" value="Single_hybrid_motif"/>
</dbReference>
<keyword evidence="6 7" id="KW-0012">Acyltransferase</keyword>
<evidence type="ECO:0000256" key="4">
    <source>
        <dbReference type="ARBA" id="ARBA00022679"/>
    </source>
</evidence>
<dbReference type="SUPFAM" id="SSF51230">
    <property type="entry name" value="Single hybrid motif"/>
    <property type="match status" value="1"/>
</dbReference>
<dbReference type="PROSITE" id="PS00189">
    <property type="entry name" value="LIPOYL"/>
    <property type="match status" value="1"/>
</dbReference>
<dbReference type="PANTHER" id="PTHR43178">
    <property type="entry name" value="DIHYDROLIPOAMIDE ACETYLTRANSFERASE COMPONENT OF PYRUVATE DEHYDROGENASE COMPLEX"/>
    <property type="match status" value="1"/>
</dbReference>
<evidence type="ECO:0000256" key="1">
    <source>
        <dbReference type="ARBA" id="ARBA00001938"/>
    </source>
</evidence>
<dbReference type="Gene3D" id="3.30.559.10">
    <property type="entry name" value="Chloramphenicol acetyltransferase-like domain"/>
    <property type="match status" value="1"/>
</dbReference>
<keyword evidence="4 7" id="KW-0808">Transferase</keyword>
<accession>A0A137S3Q3</accession>
<dbReference type="InterPro" id="IPR000089">
    <property type="entry name" value="Biotin_lipoyl"/>
</dbReference>
<proteinExistence type="inferred from homology"/>
<dbReference type="InterPro" id="IPR023213">
    <property type="entry name" value="CAT-like_dom_sf"/>
</dbReference>
<name>A0A137S3Q3_9GAMM</name>
<evidence type="ECO:0000259" key="9">
    <source>
        <dbReference type="PROSITE" id="PS51826"/>
    </source>
</evidence>
<evidence type="ECO:0000256" key="3">
    <source>
        <dbReference type="ARBA" id="ARBA00011484"/>
    </source>
</evidence>
<dbReference type="AlphaFoldDB" id="A0A137S3Q3"/>
<dbReference type="GO" id="GO:0005737">
    <property type="term" value="C:cytoplasm"/>
    <property type="evidence" value="ECO:0007669"/>
    <property type="project" value="TreeGrafter"/>
</dbReference>
<dbReference type="Proteomes" id="UP000070282">
    <property type="component" value="Unassembled WGS sequence"/>
</dbReference>
<dbReference type="EC" id="2.3.1.-" evidence="7"/>